<feature type="transmembrane region" description="Helical" evidence="3">
    <location>
        <begin position="12"/>
        <end position="34"/>
    </location>
</feature>
<name>A0A914UNP3_9BILA</name>
<evidence type="ECO:0000313" key="6">
    <source>
        <dbReference type="WBParaSite" id="PSAMB.scaffold11415size3361.g34112.t1"/>
    </source>
</evidence>
<keyword evidence="3" id="KW-0472">Membrane</keyword>
<dbReference type="GO" id="GO:0004222">
    <property type="term" value="F:metalloendopeptidase activity"/>
    <property type="evidence" value="ECO:0007669"/>
    <property type="project" value="InterPro"/>
</dbReference>
<evidence type="ECO:0000256" key="3">
    <source>
        <dbReference type="SAM" id="Phobius"/>
    </source>
</evidence>
<dbReference type="GO" id="GO:0005886">
    <property type="term" value="C:plasma membrane"/>
    <property type="evidence" value="ECO:0007669"/>
    <property type="project" value="TreeGrafter"/>
</dbReference>
<evidence type="ECO:0000313" key="5">
    <source>
        <dbReference type="Proteomes" id="UP000887566"/>
    </source>
</evidence>
<feature type="region of interest" description="Disordered" evidence="2">
    <location>
        <begin position="45"/>
        <end position="65"/>
    </location>
</feature>
<dbReference type="Gene3D" id="3.40.390.10">
    <property type="entry name" value="Collagenase (Catalytic Domain)"/>
    <property type="match status" value="1"/>
</dbReference>
<dbReference type="CDD" id="cd08662">
    <property type="entry name" value="M13"/>
    <property type="match status" value="1"/>
</dbReference>
<dbReference type="InterPro" id="IPR000718">
    <property type="entry name" value="Peptidase_M13"/>
</dbReference>
<dbReference type="PANTHER" id="PTHR11733:SF188">
    <property type="entry name" value="NEPRILYSIN"/>
    <property type="match status" value="1"/>
</dbReference>
<comment type="similarity">
    <text evidence="1">Belongs to the peptidase M13 family.</text>
</comment>
<dbReference type="GO" id="GO:0016485">
    <property type="term" value="P:protein processing"/>
    <property type="evidence" value="ECO:0007669"/>
    <property type="project" value="TreeGrafter"/>
</dbReference>
<evidence type="ECO:0000256" key="2">
    <source>
        <dbReference type="SAM" id="MobiDB-lite"/>
    </source>
</evidence>
<dbReference type="AlphaFoldDB" id="A0A914UNP3"/>
<keyword evidence="5" id="KW-1185">Reference proteome</keyword>
<dbReference type="InterPro" id="IPR008753">
    <property type="entry name" value="Peptidase_M13_N"/>
</dbReference>
<keyword evidence="3" id="KW-1133">Transmembrane helix</keyword>
<keyword evidence="3" id="KW-0812">Transmembrane</keyword>
<dbReference type="WBParaSite" id="PSAMB.scaffold11415size3361.g34112.t1">
    <property type="protein sequence ID" value="PSAMB.scaffold11415size3361.g34112.t1"/>
    <property type="gene ID" value="PSAMB.scaffold11415size3361.g34112"/>
</dbReference>
<dbReference type="Pfam" id="PF05649">
    <property type="entry name" value="Peptidase_M13_N"/>
    <property type="match status" value="1"/>
</dbReference>
<evidence type="ECO:0000256" key="1">
    <source>
        <dbReference type="ARBA" id="ARBA00007357"/>
    </source>
</evidence>
<proteinExistence type="inferred from homology"/>
<reference evidence="6" key="1">
    <citation type="submission" date="2022-11" db="UniProtKB">
        <authorList>
            <consortium name="WormBaseParasite"/>
        </authorList>
    </citation>
    <scope>IDENTIFICATION</scope>
</reference>
<evidence type="ECO:0000259" key="4">
    <source>
        <dbReference type="Pfam" id="PF05649"/>
    </source>
</evidence>
<protein>
    <submittedName>
        <fullName evidence="6">Peptidase M13 N-terminal domain-containing protein</fullName>
    </submittedName>
</protein>
<dbReference type="SUPFAM" id="SSF55486">
    <property type="entry name" value="Metalloproteases ('zincins'), catalytic domain"/>
    <property type="match status" value="1"/>
</dbReference>
<organism evidence="5 6">
    <name type="scientific">Plectus sambesii</name>
    <dbReference type="NCBI Taxonomy" id="2011161"/>
    <lineage>
        <taxon>Eukaryota</taxon>
        <taxon>Metazoa</taxon>
        <taxon>Ecdysozoa</taxon>
        <taxon>Nematoda</taxon>
        <taxon>Chromadorea</taxon>
        <taxon>Plectida</taxon>
        <taxon>Plectina</taxon>
        <taxon>Plectoidea</taxon>
        <taxon>Plectidae</taxon>
        <taxon>Plectus</taxon>
    </lineage>
</organism>
<dbReference type="Proteomes" id="UP000887566">
    <property type="component" value="Unplaced"/>
</dbReference>
<sequence length="555" mass="61019">MTKATGVQKVILGLVIVVVAGVIATVVLAVVLLVNQQTTTTVSTAANGATTSTPPPSTTTYPPNTNASQGFKDAAAILLGAIDPSVNPCDDFYQFTCGNWLKNHPIPADRTRIGAYDVAQLTIDTNLAMMLGNISATDQTQPKTVLAAALYYQKCVSYNDTAHNGANLLAVLNGTGRTGFPMVDANWAPSDPKNLWTTIGYLESQYALSTLFQSYVTVDWGNVTRNALFLNQGALSLPLDYYILPQFKPYIDDYVTNLFTLAQLLRDETSSKVTDAQLMDDTLKVVQLETQLALAMSPDTLLRNYAFQYNEYTLTKLNATYQHIGWDGYLSSLLKDVDPHYQMDSVVLTEPGYIGVVNSLIAGSLISPRTFANFIGLKFLEDNALYLGSPYRTALLEFRKNVYDENDLPPGATSCVEDLTNMMPYSTGYLYVNSIPNRDNITKDVLLQSTKVIEQFMGMVDSLQWMSDTTKNASHTKAAGLIKNIGYPDWLLNTTALDLYNKKYIDSMLSLGSAVSLWDISSALKYAFQRTENFQLLEQAPDRKNFLASPATVNA</sequence>
<dbReference type="InterPro" id="IPR042089">
    <property type="entry name" value="Peptidase_M13_dom_2"/>
</dbReference>
<feature type="domain" description="Peptidase M13 N-terminal" evidence="4">
    <location>
        <begin position="88"/>
        <end position="488"/>
    </location>
</feature>
<accession>A0A914UNP3</accession>
<dbReference type="Gene3D" id="1.10.1380.10">
    <property type="entry name" value="Neutral endopeptidase , domain2"/>
    <property type="match status" value="1"/>
</dbReference>
<dbReference type="InterPro" id="IPR024079">
    <property type="entry name" value="MetalloPept_cat_dom_sf"/>
</dbReference>
<dbReference type="PANTHER" id="PTHR11733">
    <property type="entry name" value="ZINC METALLOPROTEASE FAMILY M13 NEPRILYSIN-RELATED"/>
    <property type="match status" value="1"/>
</dbReference>
<dbReference type="PROSITE" id="PS51885">
    <property type="entry name" value="NEPRILYSIN"/>
    <property type="match status" value="1"/>
</dbReference>